<dbReference type="Gene3D" id="3.40.50.2300">
    <property type="match status" value="2"/>
</dbReference>
<dbReference type="RefSeq" id="WP_157707014.1">
    <property type="nucleotide sequence ID" value="NZ_CP034348.1"/>
</dbReference>
<dbReference type="EMBL" id="CP034348">
    <property type="protein sequence ID" value="QGX98383.1"/>
    <property type="molecule type" value="Genomic_DNA"/>
</dbReference>
<dbReference type="CDD" id="cd06336">
    <property type="entry name" value="PBP1_ABC_ligand_binding-like"/>
    <property type="match status" value="1"/>
</dbReference>
<organism evidence="5 6">
    <name type="scientific">Roseovarius faecimaris</name>
    <dbReference type="NCBI Taxonomy" id="2494550"/>
    <lineage>
        <taxon>Bacteria</taxon>
        <taxon>Pseudomonadati</taxon>
        <taxon>Pseudomonadota</taxon>
        <taxon>Alphaproteobacteria</taxon>
        <taxon>Rhodobacterales</taxon>
        <taxon>Roseobacteraceae</taxon>
        <taxon>Roseovarius</taxon>
    </lineage>
</organism>
<accession>A0A6I6IR82</accession>
<dbReference type="KEGG" id="rom:EI983_08855"/>
<dbReference type="Pfam" id="PF13458">
    <property type="entry name" value="Peripla_BP_6"/>
    <property type="match status" value="1"/>
</dbReference>
<dbReference type="InterPro" id="IPR028082">
    <property type="entry name" value="Peripla_BP_I"/>
</dbReference>
<keyword evidence="3" id="KW-0813">Transport</keyword>
<keyword evidence="2" id="KW-0732">Signal</keyword>
<dbReference type="Proteomes" id="UP000428330">
    <property type="component" value="Chromosome"/>
</dbReference>
<evidence type="ECO:0000256" key="3">
    <source>
        <dbReference type="ARBA" id="ARBA00022970"/>
    </source>
</evidence>
<dbReference type="GO" id="GO:0006865">
    <property type="term" value="P:amino acid transport"/>
    <property type="evidence" value="ECO:0007669"/>
    <property type="project" value="UniProtKB-KW"/>
</dbReference>
<dbReference type="OrthoDB" id="9791590at2"/>
<dbReference type="InterPro" id="IPR028081">
    <property type="entry name" value="Leu-bd"/>
</dbReference>
<dbReference type="InterPro" id="IPR051010">
    <property type="entry name" value="BCAA_transport"/>
</dbReference>
<evidence type="ECO:0000313" key="6">
    <source>
        <dbReference type="Proteomes" id="UP000428330"/>
    </source>
</evidence>
<keyword evidence="3" id="KW-0029">Amino-acid transport</keyword>
<protein>
    <submittedName>
        <fullName evidence="5">ABC transporter substrate-binding protein</fullName>
    </submittedName>
</protein>
<comment type="similarity">
    <text evidence="1">Belongs to the leucine-binding protein family.</text>
</comment>
<evidence type="ECO:0000259" key="4">
    <source>
        <dbReference type="Pfam" id="PF13458"/>
    </source>
</evidence>
<gene>
    <name evidence="5" type="ORF">EI983_08855</name>
</gene>
<dbReference type="PANTHER" id="PTHR30483">
    <property type="entry name" value="LEUCINE-SPECIFIC-BINDING PROTEIN"/>
    <property type="match status" value="1"/>
</dbReference>
<dbReference type="SUPFAM" id="SSF53822">
    <property type="entry name" value="Periplasmic binding protein-like I"/>
    <property type="match status" value="1"/>
</dbReference>
<evidence type="ECO:0000256" key="1">
    <source>
        <dbReference type="ARBA" id="ARBA00010062"/>
    </source>
</evidence>
<feature type="domain" description="Leucine-binding protein" evidence="4">
    <location>
        <begin position="26"/>
        <end position="381"/>
    </location>
</feature>
<name>A0A6I6IR82_9RHOB</name>
<evidence type="ECO:0000256" key="2">
    <source>
        <dbReference type="ARBA" id="ARBA00022729"/>
    </source>
</evidence>
<reference evidence="6" key="1">
    <citation type="submission" date="2018-12" db="EMBL/GenBank/DDBJ databases">
        <title>Complete genome sequence of Roseovarius sp. MME-070.</title>
        <authorList>
            <person name="Nam Y.-D."/>
            <person name="Kang J."/>
            <person name="Chung W.-H."/>
            <person name="Park Y.S."/>
        </authorList>
    </citation>
    <scope>NUCLEOTIDE SEQUENCE [LARGE SCALE GENOMIC DNA]</scope>
    <source>
        <strain evidence="6">MME-070</strain>
    </source>
</reference>
<dbReference type="AlphaFoldDB" id="A0A6I6IR82"/>
<keyword evidence="6" id="KW-1185">Reference proteome</keyword>
<sequence>MSSSSFAQQMAIRGAMPRLSVDMNKTVNIGFLAPLSGQAESWGLPGLHGCRIWESWLNNAGGLLLNGRRYPIRIHAFDCGDDPETAREGAIHLVQTQDVKLLMMLGGDSFAAAADYLTENKILTSTLLPSDLSPDTRYLIAPSEVHPIYVVTGVQWLARERPGLKTVALCSQTDGMGLPSLASYRAAFHAAGHEIVHQVQYPAEGGDPAVIVQPMLDANPDILCWCTSYTPMVHAMTEYAYAQGFKGQILSCTLDHYDRLLARTSPDFMEGVIFQFPDFDDPALREKAFFFNQPNVFYEEYNALYPQSWSAVSWEYAAILDIWHAAVDKAGTVNPVSVLAAMKQLGHVTHAFGPADWWGADVFGIDNALVGDWPVVEVTQGKARIVSFESIPDWLERHSDLLRQEMAALGQMWDQRVGRSDATPALIAREPAD</sequence>
<proteinExistence type="inferred from homology"/>
<evidence type="ECO:0000313" key="5">
    <source>
        <dbReference type="EMBL" id="QGX98383.1"/>
    </source>
</evidence>